<accession>A0A9Q6LQ31</accession>
<organism evidence="1 2">
    <name type="scientific">Piscirickettsia salmonis</name>
    <dbReference type="NCBI Taxonomy" id="1238"/>
    <lineage>
        <taxon>Bacteria</taxon>
        <taxon>Pseudomonadati</taxon>
        <taxon>Pseudomonadota</taxon>
        <taxon>Gammaproteobacteria</taxon>
        <taxon>Thiotrichales</taxon>
        <taxon>Piscirickettsiaceae</taxon>
        <taxon>Piscirickettsia</taxon>
    </lineage>
</organism>
<sequence>MIDFVKFLHAELSNLNEMIENDEEVEQSEFLVERLTDVEALYYDFVKSNKTIISSEKEAEETEEEASYYLFATWLYLEQQQRGKIPADEESFNFDNVQTVTEDDERIDNAFFIVGMFEQHLEDMEMLDDEPDLHIEEDDDDDEPRH</sequence>
<dbReference type="AlphaFoldDB" id="A0A9Q6LQ31"/>
<reference evidence="1 2" key="1">
    <citation type="submission" date="2019-04" db="EMBL/GenBank/DDBJ databases">
        <title>Complete genome sequencing of Piscirickettsia salmonis strain Psal-009.</title>
        <authorList>
            <person name="Schober I."/>
            <person name="Bunk B."/>
            <person name="Sproer C."/>
            <person name="Carril G.P."/>
            <person name="Riedel T."/>
            <person name="Flores-Herrera P.A."/>
            <person name="Nourdin-Galindo G."/>
            <person name="Marshall S.H."/>
            <person name="Overmann J."/>
        </authorList>
    </citation>
    <scope>NUCLEOTIDE SEQUENCE [LARGE SCALE GENOMIC DNA]</scope>
    <source>
        <strain evidence="1 2">Psal-009</strain>
    </source>
</reference>
<evidence type="ECO:0000313" key="1">
    <source>
        <dbReference type="EMBL" id="QGO04333.1"/>
    </source>
</evidence>
<name>A0A9Q6LQ31_PISSA</name>
<dbReference type="EMBL" id="CP038908">
    <property type="protein sequence ID" value="QGO04333.1"/>
    <property type="molecule type" value="Genomic_DNA"/>
</dbReference>
<evidence type="ECO:0000313" key="2">
    <source>
        <dbReference type="Proteomes" id="UP000422232"/>
    </source>
</evidence>
<keyword evidence="2" id="KW-1185">Reference proteome</keyword>
<proteinExistence type="predicted"/>
<protein>
    <submittedName>
        <fullName evidence="1">Uncharacterized protein</fullName>
    </submittedName>
</protein>
<dbReference type="Proteomes" id="UP000422232">
    <property type="component" value="Chromosome"/>
</dbReference>
<gene>
    <name evidence="1" type="ORF">Psal009_00193</name>
</gene>